<organism evidence="1 2">
    <name type="scientific">Faecalicatena contorta</name>
    <dbReference type="NCBI Taxonomy" id="39482"/>
    <lineage>
        <taxon>Bacteria</taxon>
        <taxon>Bacillati</taxon>
        <taxon>Bacillota</taxon>
        <taxon>Clostridia</taxon>
        <taxon>Lachnospirales</taxon>
        <taxon>Lachnospiraceae</taxon>
        <taxon>Faecalicatena</taxon>
    </lineage>
</organism>
<dbReference type="GO" id="GO:0005829">
    <property type="term" value="C:cytosol"/>
    <property type="evidence" value="ECO:0007669"/>
    <property type="project" value="TreeGrafter"/>
</dbReference>
<name>A0A174H4H5_9FIRM</name>
<sequence>MLITKEADYAIRIMRSLKDKEKHTVKDICQAEEVPESFAYKIIGKLQRAGYIIVERGVAGGCRLAVELKALTLYDVVTAVDEEPMITPCMSQSCSRNTGGDACRVHAELRKVQKVLVDALKSTTLYDLF</sequence>
<dbReference type="GO" id="GO:0003700">
    <property type="term" value="F:DNA-binding transcription factor activity"/>
    <property type="evidence" value="ECO:0007669"/>
    <property type="project" value="TreeGrafter"/>
</dbReference>
<dbReference type="SUPFAM" id="SSF46785">
    <property type="entry name" value="Winged helix' DNA-binding domain"/>
    <property type="match status" value="1"/>
</dbReference>
<evidence type="ECO:0000313" key="1">
    <source>
        <dbReference type="EMBL" id="CUO67695.1"/>
    </source>
</evidence>
<dbReference type="PROSITE" id="PS51197">
    <property type="entry name" value="HTH_RRF2_2"/>
    <property type="match status" value="1"/>
</dbReference>
<dbReference type="STRING" id="39482.ERS852491_02935"/>
<dbReference type="OrthoDB" id="9808360at2"/>
<accession>A0A174H4H5</accession>
<dbReference type="RefSeq" id="WP_050641649.1">
    <property type="nucleotide sequence ID" value="NZ_CABKUE010000009.1"/>
</dbReference>
<protein>
    <submittedName>
        <fullName evidence="1">HTH-type transcriptional repressor NsrR</fullName>
    </submittedName>
</protein>
<gene>
    <name evidence="1" type="primary">nsrR</name>
    <name evidence="1" type="ORF">ERS852491_02935</name>
</gene>
<dbReference type="Gene3D" id="1.10.10.10">
    <property type="entry name" value="Winged helix-like DNA-binding domain superfamily/Winged helix DNA-binding domain"/>
    <property type="match status" value="1"/>
</dbReference>
<evidence type="ECO:0000313" key="2">
    <source>
        <dbReference type="Proteomes" id="UP000095544"/>
    </source>
</evidence>
<dbReference type="Pfam" id="PF02082">
    <property type="entry name" value="Rrf2"/>
    <property type="match status" value="1"/>
</dbReference>
<dbReference type="InterPro" id="IPR036388">
    <property type="entry name" value="WH-like_DNA-bd_sf"/>
</dbReference>
<dbReference type="PANTHER" id="PTHR33221:SF2">
    <property type="entry name" value="TRANSCRIPTIONAL REGULATOR"/>
    <property type="match status" value="1"/>
</dbReference>
<dbReference type="NCBIfam" id="TIGR00738">
    <property type="entry name" value="rrf2_super"/>
    <property type="match status" value="1"/>
</dbReference>
<proteinExistence type="predicted"/>
<dbReference type="Proteomes" id="UP000095544">
    <property type="component" value="Unassembled WGS sequence"/>
</dbReference>
<dbReference type="InterPro" id="IPR036390">
    <property type="entry name" value="WH_DNA-bd_sf"/>
</dbReference>
<dbReference type="EMBL" id="CYZU01000028">
    <property type="protein sequence ID" value="CUO67695.1"/>
    <property type="molecule type" value="Genomic_DNA"/>
</dbReference>
<reference evidence="1 2" key="1">
    <citation type="submission" date="2015-09" db="EMBL/GenBank/DDBJ databases">
        <authorList>
            <consortium name="Pathogen Informatics"/>
        </authorList>
    </citation>
    <scope>NUCLEOTIDE SEQUENCE [LARGE SCALE GENOMIC DNA]</scope>
    <source>
        <strain evidence="1 2">2789STDY5834876</strain>
    </source>
</reference>
<dbReference type="InterPro" id="IPR000944">
    <property type="entry name" value="Tscrpt_reg_Rrf2"/>
</dbReference>
<dbReference type="PANTHER" id="PTHR33221">
    <property type="entry name" value="WINGED HELIX-TURN-HELIX TRANSCRIPTIONAL REGULATOR, RRF2 FAMILY"/>
    <property type="match status" value="1"/>
</dbReference>
<dbReference type="AlphaFoldDB" id="A0A174H4H5"/>